<proteinExistence type="predicted"/>
<accession>A0ABX8CXN4</accession>
<reference evidence="1 2" key="1">
    <citation type="submission" date="2021-04" db="EMBL/GenBank/DDBJ databases">
        <title>Nocardia tengchongensis.</title>
        <authorList>
            <person name="Zhuang k."/>
            <person name="Ran Y."/>
            <person name="Li W."/>
        </authorList>
    </citation>
    <scope>NUCLEOTIDE SEQUENCE [LARGE SCALE GENOMIC DNA]</scope>
    <source>
        <strain evidence="1 2">CFH S0057</strain>
    </source>
</reference>
<organism evidence="1 2">
    <name type="scientific">Nocardia tengchongensis</name>
    <dbReference type="NCBI Taxonomy" id="2055889"/>
    <lineage>
        <taxon>Bacteria</taxon>
        <taxon>Bacillati</taxon>
        <taxon>Actinomycetota</taxon>
        <taxon>Actinomycetes</taxon>
        <taxon>Mycobacteriales</taxon>
        <taxon>Nocardiaceae</taxon>
        <taxon>Nocardia</taxon>
    </lineage>
</organism>
<evidence type="ECO:0000313" key="1">
    <source>
        <dbReference type="EMBL" id="QVI24664.1"/>
    </source>
</evidence>
<dbReference type="EMBL" id="CP074371">
    <property type="protein sequence ID" value="QVI24664.1"/>
    <property type="molecule type" value="Genomic_DNA"/>
</dbReference>
<dbReference type="Proteomes" id="UP000683310">
    <property type="component" value="Chromosome"/>
</dbReference>
<evidence type="ECO:0000313" key="2">
    <source>
        <dbReference type="Proteomes" id="UP000683310"/>
    </source>
</evidence>
<keyword evidence="2" id="KW-1185">Reference proteome</keyword>
<protein>
    <submittedName>
        <fullName evidence="1">Dehydrogenase</fullName>
    </submittedName>
</protein>
<sequence>MPGAQHIIDASAEVGVDATLSRTAQAFRRKAVAASLKAGTAVSTYALMGNAADDTRAISGR</sequence>
<gene>
    <name evidence="1" type="ORF">KHQ06_04980</name>
</gene>
<name>A0ABX8CXN4_9NOCA</name>